<gene>
    <name evidence="2" type="ORF">DDE74_31380</name>
</gene>
<feature type="domain" description="CHAT" evidence="1">
    <location>
        <begin position="672"/>
        <end position="973"/>
    </location>
</feature>
<evidence type="ECO:0000259" key="1">
    <source>
        <dbReference type="Pfam" id="PF12770"/>
    </source>
</evidence>
<organism evidence="2 3">
    <name type="scientific">Streptomyces lydicus</name>
    <dbReference type="NCBI Taxonomy" id="47763"/>
    <lineage>
        <taxon>Bacteria</taxon>
        <taxon>Bacillati</taxon>
        <taxon>Actinomycetota</taxon>
        <taxon>Actinomycetes</taxon>
        <taxon>Kitasatosporales</taxon>
        <taxon>Streptomycetaceae</taxon>
        <taxon>Streptomyces</taxon>
    </lineage>
</organism>
<name>A0A3S9YIK9_9ACTN</name>
<dbReference type="Pfam" id="PF12770">
    <property type="entry name" value="CHAT"/>
    <property type="match status" value="1"/>
</dbReference>
<dbReference type="AlphaFoldDB" id="A0A3S9YIK9"/>
<accession>A0A3S9YIK9</accession>
<protein>
    <recommendedName>
        <fullName evidence="1">CHAT domain-containing protein</fullName>
    </recommendedName>
</protein>
<sequence>MYRGRRERALDSCLLLQGEALAVQAHLTQIRNTWINGLVLKVCHQLWPESCSTEMLAPWVSGDQVTLATVLSRIATQDIAGRSPEVIGERLRSAGIVVPEAPVPMVASGLVMPVLRRVRADGVPWDHWWDARGLGVTLVELWTAHRLSQQPQEAVRREVATLWRVPEGHVDVILDNSIDPFSCLPPDLLVDPTLSTANMFMRGLLALGKASAVLDDNFLRSQPGLTARPDIAEVARRLHRRTALQHAVQRHIRDISSEVESALRQDFEAWDAQMARLAARLTAHELELMRDAPENEKYRDKCLISGQKYRQVYQLLDDALLWEPSSGAPEGRVPDWIHEEIVVCGGRAIHRQAGLHPVWLATAETDANLAAMEALLTPGAQYGFNVEATDHRVELWLVLPVPPGDHGPALRIPYSYSMSWVGSAWELLHLAAVGYTRLVVVRLVGDGELRAVGSIWLQLPEQMCMQLQDAAVAALLRLVGDDAESIPWLRATEGSDQAAKVAFFSCEIAKAEDLHDELASSADLTLATHFKNVTRRLADARARLAASMLDGKELPGAEAEVKSEVEERQRTLELVRGEPENDAKGAASLHDVDSAFVTEESAFVHLINRNGRLQITARWRQGDRTHFELLPLRDLALSGISGAVRDWASYPSDLPQKAWSSSLRQLLTACTEVIRPIAETLGQYGIRQLTLSPTAPLELLPLHAVQVDSSHSKTLSEVFDRVTYAPTARLVSAIEQSRRRPAATDMLMVAHTGGGIPGVAPINGPLAESRIVAALHDGAKVLTGKEATPARALEAMSNARIVHVASHGLTHPDRWAAGVVLHGSSLGDATLTAARILADGAFSSVDLVILNACRTGTHESSASRVQTLRSVESAFLARGARAVVSTLWEITSLQAIVFSALLHVHLINGADPGSAFHDTIYYLRGHQWRTSVQYGPMDTAESLIGAELPDWRNHLDQQVAENPLFWAAFKITGVV</sequence>
<reference evidence="2 3" key="1">
    <citation type="submission" date="2018-04" db="EMBL/GenBank/DDBJ databases">
        <title>Complete genome sequences of Streptomyces lydicus strain WYEC and characterization of antagonistic properties of biological control agents.</title>
        <authorList>
            <person name="Mariita R.M."/>
            <person name="Sello J.K."/>
        </authorList>
    </citation>
    <scope>NUCLEOTIDE SEQUENCE [LARGE SCALE GENOMIC DNA]</scope>
    <source>
        <strain evidence="2 3">WYEC 108</strain>
    </source>
</reference>
<evidence type="ECO:0000313" key="2">
    <source>
        <dbReference type="EMBL" id="AZS74839.1"/>
    </source>
</evidence>
<dbReference type="Proteomes" id="UP000275579">
    <property type="component" value="Chromosome"/>
</dbReference>
<evidence type="ECO:0000313" key="3">
    <source>
        <dbReference type="Proteomes" id="UP000275579"/>
    </source>
</evidence>
<dbReference type="InterPro" id="IPR024983">
    <property type="entry name" value="CHAT_dom"/>
</dbReference>
<dbReference type="EMBL" id="CP029042">
    <property type="protein sequence ID" value="AZS74839.1"/>
    <property type="molecule type" value="Genomic_DNA"/>
</dbReference>
<proteinExistence type="predicted"/>